<feature type="compositionally biased region" description="Basic and acidic residues" evidence="1">
    <location>
        <begin position="475"/>
        <end position="484"/>
    </location>
</feature>
<evidence type="ECO:0000313" key="3">
    <source>
        <dbReference type="EMBL" id="GFQ82921.1"/>
    </source>
</evidence>
<accession>A0A8X6KSY2</accession>
<dbReference type="InterPro" id="IPR003959">
    <property type="entry name" value="ATPase_AAA_core"/>
</dbReference>
<feature type="region of interest" description="Disordered" evidence="1">
    <location>
        <begin position="352"/>
        <end position="410"/>
    </location>
</feature>
<dbReference type="InterPro" id="IPR027417">
    <property type="entry name" value="P-loop_NTPase"/>
</dbReference>
<feature type="compositionally biased region" description="Basic and acidic residues" evidence="1">
    <location>
        <begin position="509"/>
        <end position="518"/>
    </location>
</feature>
<dbReference type="OrthoDB" id="3046016at2759"/>
<sequence>MGDFERMATESNSLTIFQKAVENVTPFEMAYKHFNNLWSKAQQELTDLLKMEEPYDQPPLIEQRMAAVRLTSKLYLQYIKICNKLITCYENICHPQKRRYLRQICDACIGRVLELKHEIVSLEKSEFHFLDQMLLNLKMFPTEMDVKIPGYYKEVTTEEDREKRKLVEDHLERMSEEKAQSKSVTKQEKLVRMAMVYIQMIQAHERARQSRIFFYEEYKKLLLKEMRDRRERRQTMEMKKTKRECAVTIQRAWRMYYFQKRLKSRYSNELELLNMGKLKEGENIFDTLNKDRLNIIKRNEAEYLHLRDRLKEEMLTYSYPRMMEELEEKIRDFFYKYQELYGDFPDFPTEEKGGSAAMFEDDEKKRSQAESKPVEKEEKKENKKDKKDKKEKDAKDKKGKNKKDKEEEEPLGYSLKPSKYIPIMLQLLKEYEKNWKGRICVNFDRVDKYLVEEEVKAEIQLMVRLQVDENMRNELDRLSKSLRKDSKKKGKKKKGKKKGKKGKKKGKKGKAEPDLTPDRTLDSLVDELVKQEIIIDYPKYSLNDFLGDYNYSGSIKKLMGDPENDPLPCLADIRRVVNEYCILPMGSEAVHEGGAFVKSLLLVGPKGSGKKSLVYAICNEIRATLMNLSAENIQGKYPGPDGLEMLAHLISKVSRLLQPTIVYIKDAESYFWKKKPAYSKLLEPGRLKKKLPKFIKKIKKMDRVLVCGTSVLPFDANAKKMSSCYEKIICIFKPDYNCRSYLWREMIKRFKGSSPANVVVSVLSNVSDGFTAGHIETTIREVLTDRRLAYEEKIPLNAADFAAALAECVPVYEEEHLQYRKWLLKLPLGSQRIALYEQEREEVPEDEESEDDDY</sequence>
<dbReference type="InterPro" id="IPR052267">
    <property type="entry name" value="N-DRC_Component"/>
</dbReference>
<dbReference type="Gene3D" id="3.40.50.300">
    <property type="entry name" value="P-loop containing nucleotide triphosphate hydrolases"/>
    <property type="match status" value="1"/>
</dbReference>
<dbReference type="GO" id="GO:0016887">
    <property type="term" value="F:ATP hydrolysis activity"/>
    <property type="evidence" value="ECO:0007669"/>
    <property type="project" value="InterPro"/>
</dbReference>
<dbReference type="AlphaFoldDB" id="A0A8X6KSY2"/>
<dbReference type="Pfam" id="PF00004">
    <property type="entry name" value="AAA"/>
    <property type="match status" value="1"/>
</dbReference>
<dbReference type="Gene3D" id="1.10.8.60">
    <property type="match status" value="1"/>
</dbReference>
<protein>
    <submittedName>
        <fullName evidence="3">Dynein regulatory complex protein 11</fullName>
    </submittedName>
</protein>
<feature type="region of interest" description="Disordered" evidence="1">
    <location>
        <begin position="475"/>
        <end position="518"/>
    </location>
</feature>
<feature type="compositionally biased region" description="Basic residues" evidence="1">
    <location>
        <begin position="485"/>
        <end position="508"/>
    </location>
</feature>
<comment type="caution">
    <text evidence="3">The sequence shown here is derived from an EMBL/GenBank/DDBJ whole genome shotgun (WGS) entry which is preliminary data.</text>
</comment>
<organism evidence="3 4">
    <name type="scientific">Trichonephila clavata</name>
    <name type="common">Joro spider</name>
    <name type="synonym">Nephila clavata</name>
    <dbReference type="NCBI Taxonomy" id="2740835"/>
    <lineage>
        <taxon>Eukaryota</taxon>
        <taxon>Metazoa</taxon>
        <taxon>Ecdysozoa</taxon>
        <taxon>Arthropoda</taxon>
        <taxon>Chelicerata</taxon>
        <taxon>Arachnida</taxon>
        <taxon>Araneae</taxon>
        <taxon>Araneomorphae</taxon>
        <taxon>Entelegynae</taxon>
        <taxon>Araneoidea</taxon>
        <taxon>Nephilidae</taxon>
        <taxon>Trichonephila</taxon>
    </lineage>
</organism>
<dbReference type="PANTHER" id="PTHR14690">
    <property type="entry name" value="IQ MOTIF CONTAINING WITH AAA DOMAIN 1"/>
    <property type="match status" value="1"/>
</dbReference>
<dbReference type="PROSITE" id="PS50096">
    <property type="entry name" value="IQ"/>
    <property type="match status" value="1"/>
</dbReference>
<evidence type="ECO:0000259" key="2">
    <source>
        <dbReference type="Pfam" id="PF00004"/>
    </source>
</evidence>
<evidence type="ECO:0000256" key="1">
    <source>
        <dbReference type="SAM" id="MobiDB-lite"/>
    </source>
</evidence>
<dbReference type="SUPFAM" id="SSF52540">
    <property type="entry name" value="P-loop containing nucleoside triphosphate hydrolases"/>
    <property type="match status" value="1"/>
</dbReference>
<dbReference type="PANTHER" id="PTHR14690:SF0">
    <property type="entry name" value="IQ MOTIF CONTAINING WITH AAA DOMAIN 1"/>
    <property type="match status" value="1"/>
</dbReference>
<dbReference type="EMBL" id="BMAO01022580">
    <property type="protein sequence ID" value="GFQ82921.1"/>
    <property type="molecule type" value="Genomic_DNA"/>
</dbReference>
<feature type="domain" description="ATPase AAA-type core" evidence="2">
    <location>
        <begin position="600"/>
        <end position="726"/>
    </location>
</feature>
<feature type="compositionally biased region" description="Basic and acidic residues" evidence="1">
    <location>
        <begin position="362"/>
        <end position="396"/>
    </location>
</feature>
<evidence type="ECO:0000313" key="4">
    <source>
        <dbReference type="Proteomes" id="UP000887116"/>
    </source>
</evidence>
<reference evidence="3" key="1">
    <citation type="submission" date="2020-07" db="EMBL/GenBank/DDBJ databases">
        <title>Multicomponent nature underlies the extraordinary mechanical properties of spider dragline silk.</title>
        <authorList>
            <person name="Kono N."/>
            <person name="Nakamura H."/>
            <person name="Mori M."/>
            <person name="Yoshida Y."/>
            <person name="Ohtoshi R."/>
            <person name="Malay A.D."/>
            <person name="Moran D.A.P."/>
            <person name="Tomita M."/>
            <person name="Numata K."/>
            <person name="Arakawa K."/>
        </authorList>
    </citation>
    <scope>NUCLEOTIDE SEQUENCE</scope>
</reference>
<gene>
    <name evidence="3" type="primary">IQCA1</name>
    <name evidence="3" type="ORF">TNCT_133301</name>
</gene>
<dbReference type="Proteomes" id="UP000887116">
    <property type="component" value="Unassembled WGS sequence"/>
</dbReference>
<keyword evidence="4" id="KW-1185">Reference proteome</keyword>
<proteinExistence type="predicted"/>
<dbReference type="GO" id="GO:0005524">
    <property type="term" value="F:ATP binding"/>
    <property type="evidence" value="ECO:0007669"/>
    <property type="project" value="InterPro"/>
</dbReference>
<name>A0A8X6KSY2_TRICU</name>